<dbReference type="PROSITE" id="PS50262">
    <property type="entry name" value="G_PROTEIN_RECEP_F1_2"/>
    <property type="match status" value="1"/>
</dbReference>
<evidence type="ECO:0000256" key="1">
    <source>
        <dbReference type="ARBA" id="ARBA00004651"/>
    </source>
</evidence>
<dbReference type="PANTHER" id="PTHR24229:SF100">
    <property type="entry name" value="G-PROTEIN COUPLED RECEPTORS FAMILY 1 PROFILE DOMAIN-CONTAINING PROTEIN"/>
    <property type="match status" value="1"/>
</dbReference>
<dbReference type="Gene3D" id="1.20.1070.10">
    <property type="entry name" value="Rhodopsin 7-helix transmembrane proteins"/>
    <property type="match status" value="1"/>
</dbReference>
<dbReference type="GO" id="GO:0005886">
    <property type="term" value="C:plasma membrane"/>
    <property type="evidence" value="ECO:0007669"/>
    <property type="project" value="UniProtKB-SubCell"/>
</dbReference>
<evidence type="ECO:0000313" key="12">
    <source>
        <dbReference type="EMBL" id="VDN30648.1"/>
    </source>
</evidence>
<evidence type="ECO:0000256" key="8">
    <source>
        <dbReference type="ARBA" id="ARBA00023224"/>
    </source>
</evidence>
<evidence type="ECO:0000256" key="4">
    <source>
        <dbReference type="ARBA" id="ARBA00022989"/>
    </source>
</evidence>
<organism evidence="14">
    <name type="scientific">Gongylonema pulchrum</name>
    <dbReference type="NCBI Taxonomy" id="637853"/>
    <lineage>
        <taxon>Eukaryota</taxon>
        <taxon>Metazoa</taxon>
        <taxon>Ecdysozoa</taxon>
        <taxon>Nematoda</taxon>
        <taxon>Chromadorea</taxon>
        <taxon>Rhabditida</taxon>
        <taxon>Spirurina</taxon>
        <taxon>Spiruromorpha</taxon>
        <taxon>Spiruroidea</taxon>
        <taxon>Gongylonematidae</taxon>
        <taxon>Gongylonema</taxon>
    </lineage>
</organism>
<evidence type="ECO:0000313" key="14">
    <source>
        <dbReference type="WBParaSite" id="GPUH_0001791901-mRNA-1"/>
    </source>
</evidence>
<dbReference type="GO" id="GO:0042277">
    <property type="term" value="F:peptide binding"/>
    <property type="evidence" value="ECO:0007669"/>
    <property type="project" value="TreeGrafter"/>
</dbReference>
<evidence type="ECO:0000256" key="6">
    <source>
        <dbReference type="ARBA" id="ARBA00023136"/>
    </source>
</evidence>
<protein>
    <submittedName>
        <fullName evidence="14">G_PROTEIN_RECEP_F1_2 domain-containing protein</fullName>
    </submittedName>
</protein>
<evidence type="ECO:0000256" key="3">
    <source>
        <dbReference type="ARBA" id="ARBA00022692"/>
    </source>
</evidence>
<keyword evidence="10" id="KW-0732">Signal</keyword>
<keyword evidence="6 9" id="KW-0472">Membrane</keyword>
<name>A0A183EAA3_9BILA</name>
<keyword evidence="3 9" id="KW-0812">Transmembrane</keyword>
<dbReference type="PANTHER" id="PTHR24229">
    <property type="entry name" value="NEUROPEPTIDES RECEPTOR"/>
    <property type="match status" value="1"/>
</dbReference>
<gene>
    <name evidence="12" type="ORF">GPUH_LOCUS17894</name>
</gene>
<keyword evidence="5" id="KW-0297">G-protein coupled receptor</keyword>
<dbReference type="OrthoDB" id="9990906at2759"/>
<keyword evidence="8" id="KW-0807">Transducer</keyword>
<evidence type="ECO:0000259" key="11">
    <source>
        <dbReference type="PROSITE" id="PS50262"/>
    </source>
</evidence>
<evidence type="ECO:0000313" key="13">
    <source>
        <dbReference type="Proteomes" id="UP000271098"/>
    </source>
</evidence>
<proteinExistence type="predicted"/>
<reference evidence="14" key="1">
    <citation type="submission" date="2016-06" db="UniProtKB">
        <authorList>
            <consortium name="WormBaseParasite"/>
        </authorList>
    </citation>
    <scope>IDENTIFICATION</scope>
</reference>
<feature type="transmembrane region" description="Helical" evidence="9">
    <location>
        <begin position="75"/>
        <end position="99"/>
    </location>
</feature>
<evidence type="ECO:0000256" key="10">
    <source>
        <dbReference type="SAM" id="SignalP"/>
    </source>
</evidence>
<feature type="transmembrane region" description="Helical" evidence="9">
    <location>
        <begin position="47"/>
        <end position="68"/>
    </location>
</feature>
<dbReference type="SUPFAM" id="SSF81321">
    <property type="entry name" value="Family A G protein-coupled receptor-like"/>
    <property type="match status" value="1"/>
</dbReference>
<feature type="signal peptide" evidence="10">
    <location>
        <begin position="1"/>
        <end position="21"/>
    </location>
</feature>
<evidence type="ECO:0000256" key="9">
    <source>
        <dbReference type="SAM" id="Phobius"/>
    </source>
</evidence>
<dbReference type="GO" id="GO:0004930">
    <property type="term" value="F:G protein-coupled receptor activity"/>
    <property type="evidence" value="ECO:0007669"/>
    <property type="project" value="UniProtKB-KW"/>
</dbReference>
<keyword evidence="2" id="KW-1003">Cell membrane</keyword>
<keyword evidence="4 9" id="KW-1133">Transmembrane helix</keyword>
<dbReference type="WBParaSite" id="GPUH_0001791901-mRNA-1">
    <property type="protein sequence ID" value="GPUH_0001791901-mRNA-1"/>
    <property type="gene ID" value="GPUH_0001791901"/>
</dbReference>
<dbReference type="EMBL" id="UYRT01085853">
    <property type="protein sequence ID" value="VDN30648.1"/>
    <property type="molecule type" value="Genomic_DNA"/>
</dbReference>
<feature type="chain" id="PRO_5043139062" evidence="10">
    <location>
        <begin position="22"/>
        <end position="147"/>
    </location>
</feature>
<feature type="domain" description="G-protein coupled receptors family 1 profile" evidence="11">
    <location>
        <begin position="1"/>
        <end position="118"/>
    </location>
</feature>
<feature type="transmembrane region" description="Helical" evidence="9">
    <location>
        <begin position="105"/>
        <end position="126"/>
    </location>
</feature>
<keyword evidence="7" id="KW-0675">Receptor</keyword>
<dbReference type="InterPro" id="IPR017452">
    <property type="entry name" value="GPCR_Rhodpsn_7TM"/>
</dbReference>
<sequence length="147" mass="16719">MILCYMMPCLCVVILNLLVAGKVKQGFSHVAAGQCRATKTPSRRRQGSTMILLVVPVVFILLNTPFYLLRITDTIAMYVFQSNEFSIVGGLHGSVTIFLYNTAHYLYYFNFACDVIVYAFSSCVFFRESNKHFGKFMLVCLSMFVFK</sequence>
<evidence type="ECO:0000256" key="7">
    <source>
        <dbReference type="ARBA" id="ARBA00023170"/>
    </source>
</evidence>
<evidence type="ECO:0000256" key="2">
    <source>
        <dbReference type="ARBA" id="ARBA00022475"/>
    </source>
</evidence>
<comment type="subcellular location">
    <subcellularLocation>
        <location evidence="1">Cell membrane</location>
        <topology evidence="1">Multi-pass membrane protein</topology>
    </subcellularLocation>
</comment>
<dbReference type="GO" id="GO:0043005">
    <property type="term" value="C:neuron projection"/>
    <property type="evidence" value="ECO:0007669"/>
    <property type="project" value="TreeGrafter"/>
</dbReference>
<accession>A0A183EAA3</accession>
<keyword evidence="13" id="KW-1185">Reference proteome</keyword>
<dbReference type="Proteomes" id="UP000271098">
    <property type="component" value="Unassembled WGS sequence"/>
</dbReference>
<dbReference type="AlphaFoldDB" id="A0A183EAA3"/>
<reference evidence="12 13" key="2">
    <citation type="submission" date="2018-11" db="EMBL/GenBank/DDBJ databases">
        <authorList>
            <consortium name="Pathogen Informatics"/>
        </authorList>
    </citation>
    <scope>NUCLEOTIDE SEQUENCE [LARGE SCALE GENOMIC DNA]</scope>
</reference>
<evidence type="ECO:0000256" key="5">
    <source>
        <dbReference type="ARBA" id="ARBA00023040"/>
    </source>
</evidence>